<reference evidence="2 3" key="1">
    <citation type="submission" date="2015-08" db="EMBL/GenBank/DDBJ databases">
        <title>Next Generation Sequencing and Analysis of the Genome of Puccinia sorghi L Schw, the Causal Agent of Maize Common Rust.</title>
        <authorList>
            <person name="Rochi L."/>
            <person name="Burguener G."/>
            <person name="Darino M."/>
            <person name="Turjanski A."/>
            <person name="Kreff E."/>
            <person name="Dieguez M.J."/>
            <person name="Sacco F."/>
        </authorList>
    </citation>
    <scope>NUCLEOTIDE SEQUENCE [LARGE SCALE GENOMIC DNA]</scope>
    <source>
        <strain evidence="2 3">RO10H11247</strain>
    </source>
</reference>
<dbReference type="EMBL" id="LAVV01003333">
    <property type="protein sequence ID" value="KNZ62201.1"/>
    <property type="molecule type" value="Genomic_DNA"/>
</dbReference>
<evidence type="ECO:0000313" key="3">
    <source>
        <dbReference type="Proteomes" id="UP000037035"/>
    </source>
</evidence>
<evidence type="ECO:0000313" key="2">
    <source>
        <dbReference type="EMBL" id="KNZ62201.1"/>
    </source>
</evidence>
<protein>
    <submittedName>
        <fullName evidence="2">Uncharacterized protein</fullName>
    </submittedName>
</protein>
<name>A0A0L6VN48_9BASI</name>
<accession>A0A0L6VN48</accession>
<sequence length="772" mass="86626">MGDGGTGGRLLILPPSMNNTDCFSHVRAKTKTWRIDLLKLMTNWTCLINKNLILFLMCDLEYKALFLLRGKAIQRTLGYRRAYMGRRVNNHTRTARGIIGKKLGTSGRRSEIYKQPIMFQAWKGNQHWIGFQSWITWTRKIAEGIWSELPGYTVGRIGFNVDIWPGHWWSTPEMRYELYLGGNIGYRFLTSGKDGSIFLLNSAGKGFPTTADIELSQQNSIRISCSFFYPLCSGFTRVFFRVLFSRGLKCSFGFQARPVKGQRGAESAWRQKYNNTKKWTVPVLQATNNITSDLKTTINPYSDRREASSGGAQRAGGGTEISSHVTVPGLGVACAPPAPCRNTFTACCVIRYATLPVLASLNALCLMSLLLPASFNQQCSLHEYLHAIPPHVHLSTSQTCAFSSSLSASLLRFAGPPWAPRPPRRQVPCRVGDGIRTAGAPKKGLGLTGIVRVFRTTTFNFFINKCNPISGHFFERCSGGTTQTSFCCLGSFEPTDPFRLPQWLTRRTSSFSSLKAAEIIFEESTMHKNCFQNTYYDDGQSGSNLAILPVQPNKKPFFQFFWPSWRLSASHALRVVSVWRTILNSTFVFRGFPVQKYMYSAVRALSAPITDHLRLEQEIEVHPFGWAGMARKLKMKGSHRRLLNSVSMLSLCGIIYTRFVSSGAAAAVLMNREKSIADLYIHSTVVAPPALCRIRQNYCSTSIRIFSFLIKMPRQPVLIRLASLCNTGTACLDHIDNERKTQEKTRPGKPQPSLGWSSCFVLHLGIHHTNFR</sequence>
<dbReference type="Proteomes" id="UP000037035">
    <property type="component" value="Unassembled WGS sequence"/>
</dbReference>
<keyword evidence="3" id="KW-1185">Reference proteome</keyword>
<evidence type="ECO:0000256" key="1">
    <source>
        <dbReference type="SAM" id="MobiDB-lite"/>
    </source>
</evidence>
<gene>
    <name evidence="2" type="ORF">VP01_12g2</name>
</gene>
<organism evidence="2 3">
    <name type="scientific">Puccinia sorghi</name>
    <dbReference type="NCBI Taxonomy" id="27349"/>
    <lineage>
        <taxon>Eukaryota</taxon>
        <taxon>Fungi</taxon>
        <taxon>Dikarya</taxon>
        <taxon>Basidiomycota</taxon>
        <taxon>Pucciniomycotina</taxon>
        <taxon>Pucciniomycetes</taxon>
        <taxon>Pucciniales</taxon>
        <taxon>Pucciniaceae</taxon>
        <taxon>Puccinia</taxon>
    </lineage>
</organism>
<comment type="caution">
    <text evidence="2">The sequence shown here is derived from an EMBL/GenBank/DDBJ whole genome shotgun (WGS) entry which is preliminary data.</text>
</comment>
<proteinExistence type="predicted"/>
<feature type="region of interest" description="Disordered" evidence="1">
    <location>
        <begin position="300"/>
        <end position="319"/>
    </location>
</feature>
<dbReference type="VEuPathDB" id="FungiDB:VP01_12g2"/>
<dbReference type="AlphaFoldDB" id="A0A0L6VN48"/>